<sequence>MSFDLKYSELYEIYRILENDRYIQHSTTTPGNQAAVLMLFRDEQPTETRRYQRAGTSQVQSASGEPLPSTSYHTPSNGS</sequence>
<gene>
    <name evidence="2" type="ORF">EEDITHA_LOCUS3928</name>
</gene>
<feature type="compositionally biased region" description="Polar residues" evidence="1">
    <location>
        <begin position="54"/>
        <end position="79"/>
    </location>
</feature>
<accession>A0AAU9TPA0</accession>
<dbReference type="AlphaFoldDB" id="A0AAU9TPA0"/>
<keyword evidence="3" id="KW-1185">Reference proteome</keyword>
<reference evidence="2" key="1">
    <citation type="submission" date="2022-03" db="EMBL/GenBank/DDBJ databases">
        <authorList>
            <person name="Tunstrom K."/>
        </authorList>
    </citation>
    <scope>NUCLEOTIDE SEQUENCE</scope>
</reference>
<organism evidence="2 3">
    <name type="scientific">Euphydryas editha</name>
    <name type="common">Edith's checkerspot</name>
    <dbReference type="NCBI Taxonomy" id="104508"/>
    <lineage>
        <taxon>Eukaryota</taxon>
        <taxon>Metazoa</taxon>
        <taxon>Ecdysozoa</taxon>
        <taxon>Arthropoda</taxon>
        <taxon>Hexapoda</taxon>
        <taxon>Insecta</taxon>
        <taxon>Pterygota</taxon>
        <taxon>Neoptera</taxon>
        <taxon>Endopterygota</taxon>
        <taxon>Lepidoptera</taxon>
        <taxon>Glossata</taxon>
        <taxon>Ditrysia</taxon>
        <taxon>Papilionoidea</taxon>
        <taxon>Nymphalidae</taxon>
        <taxon>Nymphalinae</taxon>
        <taxon>Euphydryas</taxon>
    </lineage>
</organism>
<dbReference type="EMBL" id="CAKOGL010000006">
    <property type="protein sequence ID" value="CAH2087692.1"/>
    <property type="molecule type" value="Genomic_DNA"/>
</dbReference>
<protein>
    <submittedName>
        <fullName evidence="2">Uncharacterized protein</fullName>
    </submittedName>
</protein>
<evidence type="ECO:0000256" key="1">
    <source>
        <dbReference type="SAM" id="MobiDB-lite"/>
    </source>
</evidence>
<evidence type="ECO:0000313" key="2">
    <source>
        <dbReference type="EMBL" id="CAH2087692.1"/>
    </source>
</evidence>
<name>A0AAU9TPA0_EUPED</name>
<feature type="region of interest" description="Disordered" evidence="1">
    <location>
        <begin position="46"/>
        <end position="79"/>
    </location>
</feature>
<proteinExistence type="predicted"/>
<dbReference type="Proteomes" id="UP001153954">
    <property type="component" value="Unassembled WGS sequence"/>
</dbReference>
<evidence type="ECO:0000313" key="3">
    <source>
        <dbReference type="Proteomes" id="UP001153954"/>
    </source>
</evidence>
<comment type="caution">
    <text evidence="2">The sequence shown here is derived from an EMBL/GenBank/DDBJ whole genome shotgun (WGS) entry which is preliminary data.</text>
</comment>